<comment type="caution">
    <text evidence="6">The sequence shown here is derived from an EMBL/GenBank/DDBJ whole genome shotgun (WGS) entry which is preliminary data.</text>
</comment>
<gene>
    <name evidence="6" type="ORF">D1164_11860</name>
</gene>
<organism evidence="6 7">
    <name type="scientific">Mariniphaga sediminis</name>
    <dbReference type="NCBI Taxonomy" id="1628158"/>
    <lineage>
        <taxon>Bacteria</taxon>
        <taxon>Pseudomonadati</taxon>
        <taxon>Bacteroidota</taxon>
        <taxon>Bacteroidia</taxon>
        <taxon>Marinilabiliales</taxon>
        <taxon>Prolixibacteraceae</taxon>
        <taxon>Mariniphaga</taxon>
    </lineage>
</organism>
<protein>
    <submittedName>
        <fullName evidence="6">DoxX family protein</fullName>
    </submittedName>
</protein>
<proteinExistence type="predicted"/>
<evidence type="ECO:0000256" key="4">
    <source>
        <dbReference type="ARBA" id="ARBA00023136"/>
    </source>
</evidence>
<dbReference type="RefSeq" id="WP_119350207.1">
    <property type="nucleotide sequence ID" value="NZ_JBFHKJ010000079.1"/>
</dbReference>
<keyword evidence="2 5" id="KW-0812">Transmembrane</keyword>
<evidence type="ECO:0000313" key="7">
    <source>
        <dbReference type="Proteomes" id="UP000266441"/>
    </source>
</evidence>
<keyword evidence="7" id="KW-1185">Reference proteome</keyword>
<comment type="subcellular location">
    <subcellularLocation>
        <location evidence="1">Membrane</location>
        <topology evidence="1">Multi-pass membrane protein</topology>
    </subcellularLocation>
</comment>
<dbReference type="InterPro" id="IPR032808">
    <property type="entry name" value="DoxX"/>
</dbReference>
<evidence type="ECO:0000313" key="6">
    <source>
        <dbReference type="EMBL" id="RIH65285.1"/>
    </source>
</evidence>
<feature type="transmembrane region" description="Helical" evidence="5">
    <location>
        <begin position="52"/>
        <end position="76"/>
    </location>
</feature>
<name>A0A399CZT1_9BACT</name>
<evidence type="ECO:0000256" key="5">
    <source>
        <dbReference type="SAM" id="Phobius"/>
    </source>
</evidence>
<evidence type="ECO:0000256" key="3">
    <source>
        <dbReference type="ARBA" id="ARBA00022989"/>
    </source>
</evidence>
<feature type="transmembrane region" description="Helical" evidence="5">
    <location>
        <begin position="83"/>
        <end position="103"/>
    </location>
</feature>
<dbReference type="AlphaFoldDB" id="A0A399CZT1"/>
<accession>A0A399CZT1</accession>
<evidence type="ECO:0000256" key="2">
    <source>
        <dbReference type="ARBA" id="ARBA00022692"/>
    </source>
</evidence>
<dbReference type="OrthoDB" id="3385086at2"/>
<dbReference type="EMBL" id="QWET01000007">
    <property type="protein sequence ID" value="RIH65285.1"/>
    <property type="molecule type" value="Genomic_DNA"/>
</dbReference>
<dbReference type="Pfam" id="PF13564">
    <property type="entry name" value="DoxX_2"/>
    <property type="match status" value="1"/>
</dbReference>
<sequence length="137" mass="14996">MTTSKHKKQKALNISLWIAQVLLAAMFLLLGAMKSMQPIEQLADSLHWVKDVSVSLVRFIGVSEFLGGIGLILPALLRIKPTLAPVAALGIIAIMVLASGFHISRGEFTMLPMNFIFALIAVFIAWGRFIKIPIQAK</sequence>
<feature type="transmembrane region" description="Helical" evidence="5">
    <location>
        <begin position="109"/>
        <end position="130"/>
    </location>
</feature>
<dbReference type="Proteomes" id="UP000266441">
    <property type="component" value="Unassembled WGS sequence"/>
</dbReference>
<reference evidence="6 7" key="1">
    <citation type="journal article" date="2015" name="Int. J. Syst. Evol. Microbiol.">
        <title>Mariniphaga sediminis sp. nov., isolated from coastal sediment.</title>
        <authorList>
            <person name="Wang F.Q."/>
            <person name="Shen Q.Y."/>
            <person name="Chen G.J."/>
            <person name="Du Z.J."/>
        </authorList>
    </citation>
    <scope>NUCLEOTIDE SEQUENCE [LARGE SCALE GENOMIC DNA]</scope>
    <source>
        <strain evidence="6 7">SY21</strain>
    </source>
</reference>
<feature type="transmembrane region" description="Helical" evidence="5">
    <location>
        <begin position="12"/>
        <end position="32"/>
    </location>
</feature>
<keyword evidence="3 5" id="KW-1133">Transmembrane helix</keyword>
<keyword evidence="4 5" id="KW-0472">Membrane</keyword>
<evidence type="ECO:0000256" key="1">
    <source>
        <dbReference type="ARBA" id="ARBA00004141"/>
    </source>
</evidence>
<dbReference type="GO" id="GO:0016020">
    <property type="term" value="C:membrane"/>
    <property type="evidence" value="ECO:0007669"/>
    <property type="project" value="UniProtKB-SubCell"/>
</dbReference>